<sequence length="218" mass="24969">MRPLTFTTPKQLLKVGDKAVLEHIFHELPDQIDEVILVVKYLAGQIQDYFGEEFLGKKIHYVTQVSKDYGTWIGLNEAKHLLGKEKFLVLLGDDILDKESIESCLEHDFSVLVKEVEDPRRFGVVLANERGKILDFIEKPEEQISNLANTGVQVLDYRIFNYPARQHKNGEYYLTDSVARLAKDHDVFIKLAKSWISMATPEDLESINADFKAISSEK</sequence>
<dbReference type="EMBL" id="LCDF01000006">
    <property type="protein sequence ID" value="KKS48621.1"/>
    <property type="molecule type" value="Genomic_DNA"/>
</dbReference>
<dbReference type="AlphaFoldDB" id="A0A0G1BQW7"/>
<dbReference type="PANTHER" id="PTHR43584">
    <property type="entry name" value="NUCLEOTIDYL TRANSFERASE"/>
    <property type="match status" value="1"/>
</dbReference>
<dbReference type="InterPro" id="IPR029044">
    <property type="entry name" value="Nucleotide-diphossugar_trans"/>
</dbReference>
<proteinExistence type="predicted"/>
<evidence type="ECO:0000313" key="5">
    <source>
        <dbReference type="Proteomes" id="UP000034036"/>
    </source>
</evidence>
<organism evidence="4 5">
    <name type="scientific">Candidatus Giovannonibacteria bacterium GW2011_GWF2_42_19</name>
    <dbReference type="NCBI Taxonomy" id="1618659"/>
    <lineage>
        <taxon>Bacteria</taxon>
        <taxon>Candidatus Giovannoniibacteriota</taxon>
    </lineage>
</organism>
<dbReference type="GO" id="GO:0016779">
    <property type="term" value="F:nucleotidyltransferase activity"/>
    <property type="evidence" value="ECO:0007669"/>
    <property type="project" value="UniProtKB-KW"/>
</dbReference>
<dbReference type="InterPro" id="IPR050065">
    <property type="entry name" value="GlmU-like"/>
</dbReference>
<keyword evidence="1 4" id="KW-0808">Transferase</keyword>
<dbReference type="SUPFAM" id="SSF53448">
    <property type="entry name" value="Nucleotide-diphospho-sugar transferases"/>
    <property type="match status" value="1"/>
</dbReference>
<dbReference type="STRING" id="1618659.UV11_C0006G0026"/>
<keyword evidence="2" id="KW-0548">Nucleotidyltransferase</keyword>
<dbReference type="PANTHER" id="PTHR43584:SF8">
    <property type="entry name" value="N-ACETYLMURAMATE ALPHA-1-PHOSPHATE URIDYLYLTRANSFERASE"/>
    <property type="match status" value="1"/>
</dbReference>
<evidence type="ECO:0000256" key="2">
    <source>
        <dbReference type="ARBA" id="ARBA00022695"/>
    </source>
</evidence>
<dbReference type="Pfam" id="PF00483">
    <property type="entry name" value="NTP_transferase"/>
    <property type="match status" value="1"/>
</dbReference>
<name>A0A0G1BQW7_9BACT</name>
<gene>
    <name evidence="4" type="ORF">UV11_C0006G0026</name>
</gene>
<evidence type="ECO:0000313" key="4">
    <source>
        <dbReference type="EMBL" id="KKS48621.1"/>
    </source>
</evidence>
<evidence type="ECO:0000256" key="1">
    <source>
        <dbReference type="ARBA" id="ARBA00022679"/>
    </source>
</evidence>
<dbReference type="PATRIC" id="fig|1618659.3.peg.235"/>
<dbReference type="Gene3D" id="3.90.550.10">
    <property type="entry name" value="Spore Coat Polysaccharide Biosynthesis Protein SpsA, Chain A"/>
    <property type="match status" value="1"/>
</dbReference>
<reference evidence="4 5" key="1">
    <citation type="journal article" date="2015" name="Nature">
        <title>rRNA introns, odd ribosomes, and small enigmatic genomes across a large radiation of phyla.</title>
        <authorList>
            <person name="Brown C.T."/>
            <person name="Hug L.A."/>
            <person name="Thomas B.C."/>
            <person name="Sharon I."/>
            <person name="Castelle C.J."/>
            <person name="Singh A."/>
            <person name="Wilkins M.J."/>
            <person name="Williams K.H."/>
            <person name="Banfield J.F."/>
        </authorList>
    </citation>
    <scope>NUCLEOTIDE SEQUENCE [LARGE SCALE GENOMIC DNA]</scope>
</reference>
<dbReference type="InterPro" id="IPR005835">
    <property type="entry name" value="NTP_transferase_dom"/>
</dbReference>
<accession>A0A0G1BQW7</accession>
<dbReference type="Proteomes" id="UP000034036">
    <property type="component" value="Unassembled WGS sequence"/>
</dbReference>
<comment type="caution">
    <text evidence="4">The sequence shown here is derived from an EMBL/GenBank/DDBJ whole genome shotgun (WGS) entry which is preliminary data.</text>
</comment>
<dbReference type="CDD" id="cd04181">
    <property type="entry name" value="NTP_transferase"/>
    <property type="match status" value="1"/>
</dbReference>
<protein>
    <submittedName>
        <fullName evidence="4">Glucose-1-phosphate thymidylyltransferase</fullName>
    </submittedName>
</protein>
<evidence type="ECO:0000259" key="3">
    <source>
        <dbReference type="Pfam" id="PF00483"/>
    </source>
</evidence>
<feature type="domain" description="Nucleotidyl transferase" evidence="3">
    <location>
        <begin position="1"/>
        <end position="210"/>
    </location>
</feature>